<proteinExistence type="predicted"/>
<dbReference type="Proteomes" id="UP001519460">
    <property type="component" value="Unassembled WGS sequence"/>
</dbReference>
<accession>A0ABD0JGM7</accession>
<gene>
    <name evidence="2" type="ORF">BaRGS_00034626</name>
</gene>
<evidence type="ECO:0000313" key="2">
    <source>
        <dbReference type="EMBL" id="KAK7474097.1"/>
    </source>
</evidence>
<organism evidence="2 3">
    <name type="scientific">Batillaria attramentaria</name>
    <dbReference type="NCBI Taxonomy" id="370345"/>
    <lineage>
        <taxon>Eukaryota</taxon>
        <taxon>Metazoa</taxon>
        <taxon>Spiralia</taxon>
        <taxon>Lophotrochozoa</taxon>
        <taxon>Mollusca</taxon>
        <taxon>Gastropoda</taxon>
        <taxon>Caenogastropoda</taxon>
        <taxon>Sorbeoconcha</taxon>
        <taxon>Cerithioidea</taxon>
        <taxon>Batillariidae</taxon>
        <taxon>Batillaria</taxon>
    </lineage>
</organism>
<sequence length="158" mass="17773">MMRTVKPLLLILMPAMVVYCSDVTEFDGLVIKFLLTANATQDTVCMATVVTPFLQPNTSWNDTKPIAIGQCDKGPLTYTVKPATDPNSYSKLSVEVTFYTTVISAMPPVCSIEWNGTYVFPQTTDPSESPLPGCWTSDSQEGWHPMQYWFRILEWDFI</sequence>
<feature type="signal peptide" evidence="1">
    <location>
        <begin position="1"/>
        <end position="20"/>
    </location>
</feature>
<protein>
    <submittedName>
        <fullName evidence="2">Uncharacterized protein</fullName>
    </submittedName>
</protein>
<evidence type="ECO:0000313" key="3">
    <source>
        <dbReference type="Proteomes" id="UP001519460"/>
    </source>
</evidence>
<keyword evidence="1" id="KW-0732">Signal</keyword>
<dbReference type="AlphaFoldDB" id="A0ABD0JGM7"/>
<name>A0ABD0JGM7_9CAEN</name>
<comment type="caution">
    <text evidence="2">The sequence shown here is derived from an EMBL/GenBank/DDBJ whole genome shotgun (WGS) entry which is preliminary data.</text>
</comment>
<dbReference type="EMBL" id="JACVVK020000447">
    <property type="protein sequence ID" value="KAK7474097.1"/>
    <property type="molecule type" value="Genomic_DNA"/>
</dbReference>
<keyword evidence="3" id="KW-1185">Reference proteome</keyword>
<feature type="chain" id="PRO_5044870318" evidence="1">
    <location>
        <begin position="21"/>
        <end position="158"/>
    </location>
</feature>
<evidence type="ECO:0000256" key="1">
    <source>
        <dbReference type="SAM" id="SignalP"/>
    </source>
</evidence>
<reference evidence="2 3" key="1">
    <citation type="journal article" date="2023" name="Sci. Data">
        <title>Genome assembly of the Korean intertidal mud-creeper Batillaria attramentaria.</title>
        <authorList>
            <person name="Patra A.K."/>
            <person name="Ho P.T."/>
            <person name="Jun S."/>
            <person name="Lee S.J."/>
            <person name="Kim Y."/>
            <person name="Won Y.J."/>
        </authorList>
    </citation>
    <scope>NUCLEOTIDE SEQUENCE [LARGE SCALE GENOMIC DNA]</scope>
    <source>
        <strain evidence="2">Wonlab-2016</strain>
    </source>
</reference>